<dbReference type="EC" id="2.7.1.33" evidence="6 16"/>
<dbReference type="NCBIfam" id="TIGR00671">
    <property type="entry name" value="baf"/>
    <property type="match status" value="1"/>
</dbReference>
<dbReference type="EMBL" id="CP002105">
    <property type="protein sequence ID" value="ADL11669.1"/>
    <property type="molecule type" value="Genomic_DNA"/>
</dbReference>
<evidence type="ECO:0000256" key="4">
    <source>
        <dbReference type="ARBA" id="ARBA00005225"/>
    </source>
</evidence>
<feature type="binding site" evidence="16">
    <location>
        <position position="132"/>
    </location>
    <ligand>
        <name>ATP</name>
        <dbReference type="ChEBI" id="CHEBI:30616"/>
    </ligand>
</feature>
<keyword evidence="8 16" id="KW-0808">Transferase</keyword>
<keyword evidence="9 16" id="KW-0547">Nucleotide-binding</keyword>
<keyword evidence="10 16" id="KW-0418">Kinase</keyword>
<dbReference type="OrthoDB" id="9804707at2"/>
<dbReference type="GO" id="GO:0015937">
    <property type="term" value="P:coenzyme A biosynthetic process"/>
    <property type="evidence" value="ECO:0007669"/>
    <property type="project" value="UniProtKB-UniRule"/>
</dbReference>
<feature type="binding site" evidence="16">
    <location>
        <position position="184"/>
    </location>
    <ligand>
        <name>substrate</name>
    </ligand>
</feature>
<dbReference type="Pfam" id="PF03309">
    <property type="entry name" value="Pan_kinase"/>
    <property type="match status" value="1"/>
</dbReference>
<dbReference type="SUPFAM" id="SSF53067">
    <property type="entry name" value="Actin-like ATPase domain"/>
    <property type="match status" value="2"/>
</dbReference>
<keyword evidence="12 16" id="KW-0630">Potassium</keyword>
<comment type="pathway">
    <text evidence="4 16">Cofactor biosynthesis; coenzyme A biosynthesis; CoA from (R)-pantothenate: step 1/5.</text>
</comment>
<evidence type="ECO:0000256" key="15">
    <source>
        <dbReference type="ARBA" id="ARBA00040883"/>
    </source>
</evidence>
<keyword evidence="11 16" id="KW-0067">ATP-binding</keyword>
<dbReference type="HOGENOM" id="CLU_066627_1_0_9"/>
<feature type="binding site" evidence="16">
    <location>
        <begin position="107"/>
        <end position="110"/>
    </location>
    <ligand>
        <name>substrate</name>
    </ligand>
</feature>
<evidence type="ECO:0000256" key="6">
    <source>
        <dbReference type="ARBA" id="ARBA00012102"/>
    </source>
</evidence>
<evidence type="ECO:0000256" key="1">
    <source>
        <dbReference type="ARBA" id="ARBA00001206"/>
    </source>
</evidence>
<feature type="binding site" evidence="16">
    <location>
        <position position="129"/>
    </location>
    <ligand>
        <name>K(+)</name>
        <dbReference type="ChEBI" id="CHEBI:29103"/>
    </ligand>
</feature>
<dbReference type="NCBIfam" id="NF009855">
    <property type="entry name" value="PRK13321.1"/>
    <property type="match status" value="1"/>
</dbReference>
<evidence type="ECO:0000313" key="18">
    <source>
        <dbReference type="Proteomes" id="UP000001661"/>
    </source>
</evidence>
<dbReference type="eggNOG" id="COG1521">
    <property type="taxonomic scope" value="Bacteria"/>
</dbReference>
<dbReference type="GO" id="GO:0004594">
    <property type="term" value="F:pantothenate kinase activity"/>
    <property type="evidence" value="ECO:0007669"/>
    <property type="project" value="UniProtKB-UniRule"/>
</dbReference>
<keyword evidence="18" id="KW-1185">Reference proteome</keyword>
<proteinExistence type="inferred from homology"/>
<keyword evidence="16" id="KW-0479">Metal-binding</keyword>
<dbReference type="Proteomes" id="UP000001661">
    <property type="component" value="Chromosome"/>
</dbReference>
<comment type="subunit">
    <text evidence="5 16">Homodimer.</text>
</comment>
<evidence type="ECO:0000256" key="3">
    <source>
        <dbReference type="ARBA" id="ARBA00004496"/>
    </source>
</evidence>
<comment type="function">
    <text evidence="16">Catalyzes the phosphorylation of pantothenate (Pan), the first step in CoA biosynthesis.</text>
</comment>
<evidence type="ECO:0000313" key="17">
    <source>
        <dbReference type="EMBL" id="ADL11669.1"/>
    </source>
</evidence>
<keyword evidence="7 16" id="KW-0963">Cytoplasm</keyword>
<feature type="active site" description="Proton acceptor" evidence="16">
    <location>
        <position position="109"/>
    </location>
</feature>
<dbReference type="InterPro" id="IPR043129">
    <property type="entry name" value="ATPase_NBD"/>
</dbReference>
<name>D9QSY1_ACEAZ</name>
<comment type="catalytic activity">
    <reaction evidence="1 16">
        <text>(R)-pantothenate + ATP = (R)-4'-phosphopantothenate + ADP + H(+)</text>
        <dbReference type="Rhea" id="RHEA:16373"/>
        <dbReference type="ChEBI" id="CHEBI:10986"/>
        <dbReference type="ChEBI" id="CHEBI:15378"/>
        <dbReference type="ChEBI" id="CHEBI:29032"/>
        <dbReference type="ChEBI" id="CHEBI:30616"/>
        <dbReference type="ChEBI" id="CHEBI:456216"/>
        <dbReference type="EC" id="2.7.1.33"/>
    </reaction>
</comment>
<dbReference type="HAMAP" id="MF_01274">
    <property type="entry name" value="Pantothen_kinase_3"/>
    <property type="match status" value="1"/>
</dbReference>
<evidence type="ECO:0000256" key="2">
    <source>
        <dbReference type="ARBA" id="ARBA00001958"/>
    </source>
</evidence>
<dbReference type="GO" id="GO:0046872">
    <property type="term" value="F:metal ion binding"/>
    <property type="evidence" value="ECO:0007669"/>
    <property type="project" value="UniProtKB-KW"/>
</dbReference>
<accession>D9QSY1</accession>
<evidence type="ECO:0000256" key="5">
    <source>
        <dbReference type="ARBA" id="ARBA00011738"/>
    </source>
</evidence>
<dbReference type="KEGG" id="aar:Acear_0118"/>
<keyword evidence="13 16" id="KW-0173">Coenzyme A biosynthesis</keyword>
<protein>
    <recommendedName>
        <fullName evidence="15 16">Type III pantothenate kinase</fullName>
        <ecNumber evidence="6 16">2.7.1.33</ecNumber>
    </recommendedName>
    <alternativeName>
        <fullName evidence="16">PanK-III</fullName>
    </alternativeName>
    <alternativeName>
        <fullName evidence="16">Pantothenic acid kinase</fullName>
    </alternativeName>
</protein>
<evidence type="ECO:0000256" key="14">
    <source>
        <dbReference type="ARBA" id="ARBA00038036"/>
    </source>
</evidence>
<comment type="subcellular location">
    <subcellularLocation>
        <location evidence="3 16">Cytoplasm</location>
    </subcellularLocation>
</comment>
<dbReference type="GO" id="GO:0005524">
    <property type="term" value="F:ATP binding"/>
    <property type="evidence" value="ECO:0007669"/>
    <property type="project" value="UniProtKB-UniRule"/>
</dbReference>
<organism evidence="17 18">
    <name type="scientific">Acetohalobium arabaticum (strain ATCC 49924 / DSM 5501 / Z-7288)</name>
    <dbReference type="NCBI Taxonomy" id="574087"/>
    <lineage>
        <taxon>Bacteria</taxon>
        <taxon>Bacillati</taxon>
        <taxon>Bacillota</taxon>
        <taxon>Clostridia</taxon>
        <taxon>Halanaerobiales</taxon>
        <taxon>Halobacteroidaceae</taxon>
        <taxon>Acetohalobium</taxon>
    </lineage>
</organism>
<dbReference type="UniPathway" id="UPA00241">
    <property type="reaction ID" value="UER00352"/>
</dbReference>
<evidence type="ECO:0000256" key="9">
    <source>
        <dbReference type="ARBA" id="ARBA00022741"/>
    </source>
</evidence>
<gene>
    <name evidence="16" type="primary">coaX</name>
    <name evidence="17" type="ordered locus">Acear_0118</name>
</gene>
<evidence type="ECO:0000256" key="8">
    <source>
        <dbReference type="ARBA" id="ARBA00022679"/>
    </source>
</evidence>
<evidence type="ECO:0000256" key="11">
    <source>
        <dbReference type="ARBA" id="ARBA00022840"/>
    </source>
</evidence>
<sequence>MILAIDVGNTNTVLGVFADEDLLVDWRISTDRYKTADEYGMLFFDLFNYNDLKADDIERIIISCVVPSVVNALEEVAIKYFGVEPLIVGPGIKTAMDIKIENPKEVGADRIVNAVAAYNLYGGPVIVVDFGTATTFCLISEQGNYLGGAIAPGIDISMDALFSYADKLPKVELEKPESVIGKNTLDSLKAGIIYGAVGQVDGVVREIKADLDQEAEVIATGGLADLVSDESEEIDRTNSLLTLQGLRMISELNS</sequence>
<dbReference type="STRING" id="574087.Acear_0118"/>
<comment type="cofactor">
    <cofactor evidence="2">
        <name>K(+)</name>
        <dbReference type="ChEBI" id="CHEBI:29103"/>
    </cofactor>
</comment>
<dbReference type="InterPro" id="IPR004619">
    <property type="entry name" value="Type_III_PanK"/>
</dbReference>
<dbReference type="CDD" id="cd24015">
    <property type="entry name" value="ASKHA_NBD_PanK-III"/>
    <property type="match status" value="1"/>
</dbReference>
<dbReference type="PANTHER" id="PTHR34265">
    <property type="entry name" value="TYPE III PANTOTHENATE KINASE"/>
    <property type="match status" value="1"/>
</dbReference>
<feature type="binding site" evidence="16">
    <location>
        <begin position="6"/>
        <end position="13"/>
    </location>
    <ligand>
        <name>ATP</name>
        <dbReference type="ChEBI" id="CHEBI:30616"/>
    </ligand>
</feature>
<evidence type="ECO:0000256" key="7">
    <source>
        <dbReference type="ARBA" id="ARBA00022490"/>
    </source>
</evidence>
<dbReference type="GO" id="GO:0005737">
    <property type="term" value="C:cytoplasm"/>
    <property type="evidence" value="ECO:0007669"/>
    <property type="project" value="UniProtKB-SubCell"/>
</dbReference>
<comment type="similarity">
    <text evidence="14 16">Belongs to the type III pantothenate kinase family.</text>
</comment>
<evidence type="ECO:0000256" key="13">
    <source>
        <dbReference type="ARBA" id="ARBA00022993"/>
    </source>
</evidence>
<dbReference type="PANTHER" id="PTHR34265:SF1">
    <property type="entry name" value="TYPE III PANTOTHENATE KINASE"/>
    <property type="match status" value="1"/>
</dbReference>
<dbReference type="Gene3D" id="3.30.420.40">
    <property type="match status" value="2"/>
</dbReference>
<evidence type="ECO:0000256" key="12">
    <source>
        <dbReference type="ARBA" id="ARBA00022958"/>
    </source>
</evidence>
<comment type="caution">
    <text evidence="16">Lacks conserved residue(s) required for the propagation of feature annotation.</text>
</comment>
<evidence type="ECO:0000256" key="10">
    <source>
        <dbReference type="ARBA" id="ARBA00022777"/>
    </source>
</evidence>
<evidence type="ECO:0000256" key="16">
    <source>
        <dbReference type="HAMAP-Rule" id="MF_01274"/>
    </source>
</evidence>
<dbReference type="RefSeq" id="WP_013277116.1">
    <property type="nucleotide sequence ID" value="NC_014378.1"/>
</dbReference>
<reference evidence="17 18" key="1">
    <citation type="journal article" date="2010" name="Stand. Genomic Sci.">
        <title>Complete genome sequence of Acetohalobium arabaticum type strain (Z-7288).</title>
        <authorList>
            <person name="Sikorski J."/>
            <person name="Lapidus A."/>
            <person name="Chertkov O."/>
            <person name="Lucas S."/>
            <person name="Copeland A."/>
            <person name="Glavina Del Rio T."/>
            <person name="Nolan M."/>
            <person name="Tice H."/>
            <person name="Cheng J.F."/>
            <person name="Han C."/>
            <person name="Brambilla E."/>
            <person name="Pitluck S."/>
            <person name="Liolios K."/>
            <person name="Ivanova N."/>
            <person name="Mavromatis K."/>
            <person name="Mikhailova N."/>
            <person name="Pati A."/>
            <person name="Bruce D."/>
            <person name="Detter C."/>
            <person name="Tapia R."/>
            <person name="Goodwin L."/>
            <person name="Chen A."/>
            <person name="Palaniappan K."/>
            <person name="Land M."/>
            <person name="Hauser L."/>
            <person name="Chang Y.J."/>
            <person name="Jeffries C.D."/>
            <person name="Rohde M."/>
            <person name="Goker M."/>
            <person name="Spring S."/>
            <person name="Woyke T."/>
            <person name="Bristow J."/>
            <person name="Eisen J.A."/>
            <person name="Markowitz V."/>
            <person name="Hugenholtz P."/>
            <person name="Kyrpides N.C."/>
            <person name="Klenk H.P."/>
        </authorList>
    </citation>
    <scope>NUCLEOTIDE SEQUENCE [LARGE SCALE GENOMIC DNA]</scope>
    <source>
        <strain evidence="18">ATCC 49924 / DSM 5501 / Z-7288</strain>
    </source>
</reference>
<dbReference type="NCBIfam" id="NF009848">
    <property type="entry name" value="PRK13318.1-6"/>
    <property type="match status" value="1"/>
</dbReference>
<comment type="cofactor">
    <cofactor evidence="16">
        <name>NH4(+)</name>
        <dbReference type="ChEBI" id="CHEBI:28938"/>
    </cofactor>
    <cofactor evidence="16">
        <name>K(+)</name>
        <dbReference type="ChEBI" id="CHEBI:29103"/>
    </cofactor>
    <text evidence="16">A monovalent cation. Ammonium or potassium.</text>
</comment>
<dbReference type="AlphaFoldDB" id="D9QSY1"/>